<dbReference type="KEGG" id="falb:HYN59_04335"/>
<sequence>MENITDPVQNLINKGKRSNSTGSEYFASMTSDLLLHAFSMFEELPYDRREQFVIPEAYIKYLQTVDNDSIVPLPGQELYLYGFYGMVTHTFDYFNCEGNLGYPPAFWLAVGHRNDRGNFFLCCDKASELFGQVGEFYDSCPFRGEGDFDEIGIDFADFCKNVMDGEVY</sequence>
<name>A0A2S1QVL6_9FLAO</name>
<dbReference type="EMBL" id="CP029186">
    <property type="protein sequence ID" value="AWH84389.1"/>
    <property type="molecule type" value="Genomic_DNA"/>
</dbReference>
<reference evidence="2 3" key="1">
    <citation type="submission" date="2018-04" db="EMBL/GenBank/DDBJ databases">
        <title>Genome sequencing of Flavobacterium sp. HYN0059.</title>
        <authorList>
            <person name="Yi H."/>
            <person name="Baek C."/>
        </authorList>
    </citation>
    <scope>NUCLEOTIDE SEQUENCE [LARGE SCALE GENOMIC DNA]</scope>
    <source>
        <strain evidence="2 3">HYN0059</strain>
    </source>
</reference>
<keyword evidence="3" id="KW-1185">Reference proteome</keyword>
<feature type="region of interest" description="Disordered" evidence="1">
    <location>
        <begin position="1"/>
        <end position="20"/>
    </location>
</feature>
<proteinExistence type="predicted"/>
<evidence type="ECO:0008006" key="4">
    <source>
        <dbReference type="Google" id="ProtNLM"/>
    </source>
</evidence>
<protein>
    <recommendedName>
        <fullName evidence="4">SMI1/KNR4 family protein</fullName>
    </recommendedName>
</protein>
<dbReference type="Proteomes" id="UP000244929">
    <property type="component" value="Chromosome"/>
</dbReference>
<gene>
    <name evidence="2" type="ORF">HYN59_04335</name>
</gene>
<dbReference type="AlphaFoldDB" id="A0A2S1QVL6"/>
<dbReference type="RefSeq" id="WP_108777095.1">
    <property type="nucleotide sequence ID" value="NZ_CP029186.1"/>
</dbReference>
<dbReference type="OrthoDB" id="1381053at2"/>
<evidence type="ECO:0000313" key="3">
    <source>
        <dbReference type="Proteomes" id="UP000244929"/>
    </source>
</evidence>
<organism evidence="2 3">
    <name type="scientific">Flavobacterium album</name>
    <dbReference type="NCBI Taxonomy" id="2175091"/>
    <lineage>
        <taxon>Bacteria</taxon>
        <taxon>Pseudomonadati</taxon>
        <taxon>Bacteroidota</taxon>
        <taxon>Flavobacteriia</taxon>
        <taxon>Flavobacteriales</taxon>
        <taxon>Flavobacteriaceae</taxon>
        <taxon>Flavobacterium</taxon>
    </lineage>
</organism>
<evidence type="ECO:0000256" key="1">
    <source>
        <dbReference type="SAM" id="MobiDB-lite"/>
    </source>
</evidence>
<accession>A0A2S1QVL6</accession>
<evidence type="ECO:0000313" key="2">
    <source>
        <dbReference type="EMBL" id="AWH84389.1"/>
    </source>
</evidence>